<gene>
    <name evidence="6" type="primary">TBLA0H03420</name>
    <name evidence="6" type="ORF">TBLA_0H03420</name>
</gene>
<dbReference type="GeneID" id="14497780"/>
<organism evidence="6 7">
    <name type="scientific">Henningerozyma blattae (strain ATCC 34711 / CBS 6284 / DSM 70876 / NBRC 10599 / NRRL Y-10934 / UCD 77-7)</name>
    <name type="common">Yeast</name>
    <name type="synonym">Tetrapisispora blattae</name>
    <dbReference type="NCBI Taxonomy" id="1071380"/>
    <lineage>
        <taxon>Eukaryota</taxon>
        <taxon>Fungi</taxon>
        <taxon>Dikarya</taxon>
        <taxon>Ascomycota</taxon>
        <taxon>Saccharomycotina</taxon>
        <taxon>Saccharomycetes</taxon>
        <taxon>Saccharomycetales</taxon>
        <taxon>Saccharomycetaceae</taxon>
        <taxon>Henningerozyma</taxon>
    </lineage>
</organism>
<evidence type="ECO:0000256" key="2">
    <source>
        <dbReference type="ARBA" id="ARBA00022853"/>
    </source>
</evidence>
<feature type="compositionally biased region" description="Low complexity" evidence="4">
    <location>
        <begin position="128"/>
        <end position="152"/>
    </location>
</feature>
<feature type="compositionally biased region" description="Polar residues" evidence="4">
    <location>
        <begin position="1"/>
        <end position="30"/>
    </location>
</feature>
<dbReference type="EMBL" id="HE806323">
    <property type="protein sequence ID" value="CCH62623.1"/>
    <property type="molecule type" value="Genomic_DNA"/>
</dbReference>
<keyword evidence="7" id="KW-1185">Reference proteome</keyword>
<feature type="compositionally biased region" description="Basic residues" evidence="4">
    <location>
        <begin position="33"/>
        <end position="45"/>
    </location>
</feature>
<feature type="compositionally biased region" description="Low complexity" evidence="4">
    <location>
        <begin position="170"/>
        <end position="185"/>
    </location>
</feature>
<dbReference type="CDD" id="cd22897">
    <property type="entry name" value="Lge1"/>
    <property type="match status" value="1"/>
</dbReference>
<evidence type="ECO:0000256" key="3">
    <source>
        <dbReference type="ARBA" id="ARBA00023242"/>
    </source>
</evidence>
<dbReference type="STRING" id="1071380.I2H8C1"/>
<evidence type="ECO:0000256" key="4">
    <source>
        <dbReference type="SAM" id="MobiDB-lite"/>
    </source>
</evidence>
<protein>
    <recommendedName>
        <fullName evidence="5">Transcription regulator LGE1 helical region domain-containing protein</fullName>
    </recommendedName>
</protein>
<evidence type="ECO:0000259" key="5">
    <source>
        <dbReference type="Pfam" id="PF11488"/>
    </source>
</evidence>
<proteinExistence type="predicted"/>
<dbReference type="Pfam" id="PF11488">
    <property type="entry name" value="Lge1"/>
    <property type="match status" value="1"/>
</dbReference>
<accession>I2H8C1</accession>
<evidence type="ECO:0000256" key="1">
    <source>
        <dbReference type="ARBA" id="ARBA00004123"/>
    </source>
</evidence>
<sequence length="288" mass="33858">MSESSRYNQKPSRYNPSTSIRGRGNYQSSRGRAPYHRSNRYHHHNNNAPNQYSESYTPYNSTYNTPYNAQYNQPPNQEPNRYYQNQQTTFHNNRRYDPSYSQQYSSSNNRYQYSQQSYQDQELPSPYDDNTNSNNITSQDNNNNNNNNNNTTHKNYIPRHSPIPYHTRGSESNNTNGQSSSNGISIPTTNNGINKSPIPKEKRMEDSISPFFYLTDIDKSIDKSIDPTLFNRTKQIYEISEELDKKLYDHEFQLFKNELEFGLLTSQSERDQLNVQLTQEKLDSLLMR</sequence>
<keyword evidence="2" id="KW-0156">Chromatin regulator</keyword>
<comment type="subcellular location">
    <subcellularLocation>
        <location evidence="1">Nucleus</location>
    </subcellularLocation>
</comment>
<dbReference type="OMA" id="YSANSRH"/>
<dbReference type="GO" id="GO:0006325">
    <property type="term" value="P:chromatin organization"/>
    <property type="evidence" value="ECO:0007669"/>
    <property type="project" value="UniProtKB-KW"/>
</dbReference>
<dbReference type="RefSeq" id="XP_004182142.1">
    <property type="nucleotide sequence ID" value="XM_004182094.1"/>
</dbReference>
<name>I2H8C1_HENB6</name>
<dbReference type="HOGENOM" id="CLU_967016_0_0_1"/>
<keyword evidence="3" id="KW-0539">Nucleus</keyword>
<dbReference type="AlphaFoldDB" id="I2H8C1"/>
<reference evidence="6 7" key="1">
    <citation type="journal article" date="2011" name="Proc. Natl. Acad. Sci. U.S.A.">
        <title>Evolutionary erosion of yeast sex chromosomes by mating-type switching accidents.</title>
        <authorList>
            <person name="Gordon J.L."/>
            <person name="Armisen D."/>
            <person name="Proux-Wera E."/>
            <person name="Oheigeartaigh S.S."/>
            <person name="Byrne K.P."/>
            <person name="Wolfe K.H."/>
        </authorList>
    </citation>
    <scope>NUCLEOTIDE SEQUENCE [LARGE SCALE GENOMIC DNA]</scope>
    <source>
        <strain evidence="7">ATCC 34711 / CBS 6284 / DSM 70876 / NBRC 10599 / NRRL Y-10934 / UCD 77-7</strain>
    </source>
</reference>
<evidence type="ECO:0000313" key="6">
    <source>
        <dbReference type="EMBL" id="CCH62623.1"/>
    </source>
</evidence>
<feature type="compositionally biased region" description="Polar residues" evidence="4">
    <location>
        <begin position="69"/>
        <end position="91"/>
    </location>
</feature>
<feature type="domain" description="Transcription regulator LGE1 helical region" evidence="5">
    <location>
        <begin position="209"/>
        <end position="286"/>
    </location>
</feature>
<feature type="compositionally biased region" description="Low complexity" evidence="4">
    <location>
        <begin position="98"/>
        <end position="121"/>
    </location>
</feature>
<dbReference type="InterPro" id="IPR021581">
    <property type="entry name" value="Tscrpt_reg_Lge1"/>
</dbReference>
<feature type="compositionally biased region" description="Low complexity" evidence="4">
    <location>
        <begin position="52"/>
        <end position="68"/>
    </location>
</feature>
<dbReference type="eggNOG" id="ENOG502SA4A">
    <property type="taxonomic scope" value="Eukaryota"/>
</dbReference>
<dbReference type="KEGG" id="tbl:TBLA_0H03420"/>
<dbReference type="InParanoid" id="I2H8C1"/>
<dbReference type="Proteomes" id="UP000002866">
    <property type="component" value="Chromosome 8"/>
</dbReference>
<dbReference type="GO" id="GO:0005634">
    <property type="term" value="C:nucleus"/>
    <property type="evidence" value="ECO:0007669"/>
    <property type="project" value="UniProtKB-SubCell"/>
</dbReference>
<feature type="region of interest" description="Disordered" evidence="4">
    <location>
        <begin position="1"/>
        <end position="200"/>
    </location>
</feature>
<dbReference type="OrthoDB" id="4070541at2759"/>
<evidence type="ECO:0000313" key="7">
    <source>
        <dbReference type="Proteomes" id="UP000002866"/>
    </source>
</evidence>